<dbReference type="Pfam" id="PF24894">
    <property type="entry name" value="Hexapep_GlmU"/>
    <property type="match status" value="1"/>
</dbReference>
<dbReference type="Gene3D" id="3.90.550.10">
    <property type="entry name" value="Spore Coat Polysaccharide Biosynthesis Protein SpsA, Chain A"/>
    <property type="match status" value="1"/>
</dbReference>
<proteinExistence type="inferred from homology"/>
<keyword evidence="4" id="KW-0320">Glycogen biosynthesis</keyword>
<evidence type="ECO:0000256" key="2">
    <source>
        <dbReference type="ARBA" id="ARBA00022679"/>
    </source>
</evidence>
<sequence>MSAERPRVLALVLAGGRGGRLSPLTDRRAKPSLPLGGSHRIIDVVLSNLVHSHIRDVWIVEQYLPYSINDHLSNGRPWDLDRTRGGLVVLPPFEGTDGEGFAEGNADAIARQARLIEQDGPDLVLVASADHLYTLDLRDVVDTHRERGAALTMVTTDRADDPSSHGVVEGSDGMVTGFAYKPQEPASDVVAAELFLYDTDVLLGAIEELVQAGEDLADYGDSLVPHLLERHRVAAHPLPGYWRDLGTVERYHQAHRDLLADSGIDLDDPSWPVLTSVSNPQPARVEEGSDLRRSLLAGGCVVSGTVRDSVVGQRCVVEPGAVVEDAVLLEGAVVRSGVTVRHAVVDADAVVTEDSIGGEDVLVVGRDARPS</sequence>
<dbReference type="AlphaFoldDB" id="A0A367YR94"/>
<dbReference type="InterPro" id="IPR011004">
    <property type="entry name" value="Trimer_LpxA-like_sf"/>
</dbReference>
<feature type="domain" description="Nucleotidyl transferase" evidence="5">
    <location>
        <begin position="10"/>
        <end position="259"/>
    </location>
</feature>
<name>A0A367YR94_9ACTN</name>
<dbReference type="PANTHER" id="PTHR43523">
    <property type="entry name" value="GLUCOSE-1-PHOSPHATE ADENYLYLTRANSFERASE-RELATED"/>
    <property type="match status" value="1"/>
</dbReference>
<keyword evidence="3 7" id="KW-0548">Nucleotidyltransferase</keyword>
<comment type="similarity">
    <text evidence="1">Belongs to the bacterial/plant glucose-1-phosphate adenylyltransferase family.</text>
</comment>
<comment type="caution">
    <text evidence="7">The sequence shown here is derived from an EMBL/GenBank/DDBJ whole genome shotgun (WGS) entry which is preliminary data.</text>
</comment>
<keyword evidence="8" id="KW-1185">Reference proteome</keyword>
<dbReference type="Proteomes" id="UP000252770">
    <property type="component" value="Unassembled WGS sequence"/>
</dbReference>
<dbReference type="CDD" id="cd02508">
    <property type="entry name" value="ADP_Glucose_PP"/>
    <property type="match status" value="1"/>
</dbReference>
<evidence type="ECO:0000313" key="8">
    <source>
        <dbReference type="Proteomes" id="UP000252770"/>
    </source>
</evidence>
<protein>
    <submittedName>
        <fullName evidence="7">Glucose-1-phosphate adenylyltransferase</fullName>
    </submittedName>
</protein>
<dbReference type="InterPro" id="IPR029044">
    <property type="entry name" value="Nucleotide-diphossugar_trans"/>
</dbReference>
<organism evidence="7 8">
    <name type="scientific">Desertihabitans brevis</name>
    <dbReference type="NCBI Taxonomy" id="2268447"/>
    <lineage>
        <taxon>Bacteria</taxon>
        <taxon>Bacillati</taxon>
        <taxon>Actinomycetota</taxon>
        <taxon>Actinomycetes</taxon>
        <taxon>Propionibacteriales</taxon>
        <taxon>Propionibacteriaceae</taxon>
        <taxon>Desertihabitans</taxon>
    </lineage>
</organism>
<evidence type="ECO:0000256" key="1">
    <source>
        <dbReference type="ARBA" id="ARBA00010443"/>
    </source>
</evidence>
<evidence type="ECO:0000313" key="7">
    <source>
        <dbReference type="EMBL" id="RCK68406.1"/>
    </source>
</evidence>
<keyword evidence="2 7" id="KW-0808">Transferase</keyword>
<evidence type="ECO:0000259" key="6">
    <source>
        <dbReference type="Pfam" id="PF24894"/>
    </source>
</evidence>
<reference evidence="7 8" key="1">
    <citation type="submission" date="2018-07" db="EMBL/GenBank/DDBJ databases">
        <title>Desertimonas flava gen. nov. sp. nov.</title>
        <authorList>
            <person name="Liu S."/>
        </authorList>
    </citation>
    <scope>NUCLEOTIDE SEQUENCE [LARGE SCALE GENOMIC DNA]</scope>
    <source>
        <strain evidence="7 8">16Sb5-5</strain>
    </source>
</reference>
<dbReference type="Gene3D" id="2.160.10.10">
    <property type="entry name" value="Hexapeptide repeat proteins"/>
    <property type="match status" value="1"/>
</dbReference>
<dbReference type="PANTHER" id="PTHR43523:SF2">
    <property type="entry name" value="GLUCOSE-1-PHOSPHATE ADENYLYLTRANSFERASE"/>
    <property type="match status" value="1"/>
</dbReference>
<accession>A0A367YR94</accession>
<dbReference type="GO" id="GO:0008878">
    <property type="term" value="F:glucose-1-phosphate adenylyltransferase activity"/>
    <property type="evidence" value="ECO:0007669"/>
    <property type="project" value="InterPro"/>
</dbReference>
<dbReference type="InterPro" id="IPR056818">
    <property type="entry name" value="GlmU/GlgC-like_hexapep"/>
</dbReference>
<evidence type="ECO:0000259" key="5">
    <source>
        <dbReference type="Pfam" id="PF00483"/>
    </source>
</evidence>
<dbReference type="Pfam" id="PF00483">
    <property type="entry name" value="NTP_transferase"/>
    <property type="match status" value="1"/>
</dbReference>
<dbReference type="InterPro" id="IPR011831">
    <property type="entry name" value="ADP-Glc_PPase"/>
</dbReference>
<dbReference type="GO" id="GO:0005978">
    <property type="term" value="P:glycogen biosynthetic process"/>
    <property type="evidence" value="ECO:0007669"/>
    <property type="project" value="UniProtKB-KW"/>
</dbReference>
<dbReference type="InterPro" id="IPR005835">
    <property type="entry name" value="NTP_transferase_dom"/>
</dbReference>
<evidence type="ECO:0000256" key="3">
    <source>
        <dbReference type="ARBA" id="ARBA00022695"/>
    </source>
</evidence>
<dbReference type="RefSeq" id="WP_114127692.1">
    <property type="nucleotide sequence ID" value="NZ_QOUI01000011.1"/>
</dbReference>
<dbReference type="SUPFAM" id="SSF53448">
    <property type="entry name" value="Nucleotide-diphospho-sugar transferases"/>
    <property type="match status" value="1"/>
</dbReference>
<dbReference type="EMBL" id="QOUI01000011">
    <property type="protein sequence ID" value="RCK68406.1"/>
    <property type="molecule type" value="Genomic_DNA"/>
</dbReference>
<evidence type="ECO:0000256" key="4">
    <source>
        <dbReference type="ARBA" id="ARBA00023056"/>
    </source>
</evidence>
<feature type="domain" description="Glucose-1-phosphate adenylyltransferase/Bifunctional protein GlmU-like C-terminal hexapeptide" evidence="6">
    <location>
        <begin position="290"/>
        <end position="360"/>
    </location>
</feature>
<gene>
    <name evidence="7" type="ORF">DT076_15880</name>
</gene>
<dbReference type="SUPFAM" id="SSF51161">
    <property type="entry name" value="Trimeric LpxA-like enzymes"/>
    <property type="match status" value="1"/>
</dbReference>